<protein>
    <submittedName>
        <fullName evidence="6">LemA family protein</fullName>
    </submittedName>
</protein>
<evidence type="ECO:0000313" key="7">
    <source>
        <dbReference type="Proteomes" id="UP000076715"/>
    </source>
</evidence>
<accession>A0A163CWH1</accession>
<name>A0A163CWH1_9FLAO</name>
<dbReference type="Pfam" id="PF04011">
    <property type="entry name" value="LemA"/>
    <property type="match status" value="1"/>
</dbReference>
<gene>
    <name evidence="6" type="ORF">AWE51_15750</name>
</gene>
<dbReference type="SUPFAM" id="SSF140478">
    <property type="entry name" value="LemA-like"/>
    <property type="match status" value="1"/>
</dbReference>
<comment type="caution">
    <text evidence="6">The sequence shown here is derived from an EMBL/GenBank/DDBJ whole genome shotgun (WGS) entry which is preliminary data.</text>
</comment>
<evidence type="ECO:0000313" key="6">
    <source>
        <dbReference type="EMBL" id="KZS42821.1"/>
    </source>
</evidence>
<dbReference type="InterPro" id="IPR007156">
    <property type="entry name" value="MamQ_LemA"/>
</dbReference>
<evidence type="ECO:0000256" key="4">
    <source>
        <dbReference type="ARBA" id="ARBA00022989"/>
    </source>
</evidence>
<proteinExistence type="inferred from homology"/>
<comment type="subcellular location">
    <subcellularLocation>
        <location evidence="1">Membrane</location>
        <topology evidence="1">Single-pass membrane protein</topology>
    </subcellularLocation>
</comment>
<evidence type="ECO:0000256" key="3">
    <source>
        <dbReference type="ARBA" id="ARBA00022692"/>
    </source>
</evidence>
<dbReference type="Gene3D" id="1.20.1440.20">
    <property type="entry name" value="LemA-like domain"/>
    <property type="match status" value="1"/>
</dbReference>
<dbReference type="STRING" id="1642818.AWE51_15750"/>
<evidence type="ECO:0000256" key="2">
    <source>
        <dbReference type="ARBA" id="ARBA00008854"/>
    </source>
</evidence>
<dbReference type="EMBL" id="LQRT01000001">
    <property type="protein sequence ID" value="KZS42821.1"/>
    <property type="molecule type" value="Genomic_DNA"/>
</dbReference>
<sequence>MKKLLIVLAVIFILGGILYSLSAGRYNSAIILQEDAQTAWSNVESAYQRRSDLIGNLVKTVQGAADFERSTLEEVIEARSKATSINIDPSNITPGQMAQFQQAQSGLSSALSRLLVTVERYPDLKSNQNFLNLQTQLEGTENRINVERNRYNEAVGLYNKNLRIFPNNIILGMLGNFEKMTRFKADEGAEKAPDVDFDFK</sequence>
<dbReference type="PANTHER" id="PTHR34478">
    <property type="entry name" value="PROTEIN LEMA"/>
    <property type="match status" value="1"/>
</dbReference>
<dbReference type="Proteomes" id="UP000076715">
    <property type="component" value="Unassembled WGS sequence"/>
</dbReference>
<organism evidence="6 7">
    <name type="scientific">Aquimarina aggregata</name>
    <dbReference type="NCBI Taxonomy" id="1642818"/>
    <lineage>
        <taxon>Bacteria</taxon>
        <taxon>Pseudomonadati</taxon>
        <taxon>Bacteroidota</taxon>
        <taxon>Flavobacteriia</taxon>
        <taxon>Flavobacteriales</taxon>
        <taxon>Flavobacteriaceae</taxon>
        <taxon>Aquimarina</taxon>
    </lineage>
</organism>
<comment type="similarity">
    <text evidence="2">Belongs to the LemA family.</text>
</comment>
<evidence type="ECO:0000256" key="1">
    <source>
        <dbReference type="ARBA" id="ARBA00004167"/>
    </source>
</evidence>
<dbReference type="PANTHER" id="PTHR34478:SF2">
    <property type="entry name" value="MEMBRANE PROTEIN"/>
    <property type="match status" value="1"/>
</dbReference>
<keyword evidence="5" id="KW-0472">Membrane</keyword>
<dbReference type="AlphaFoldDB" id="A0A163CWH1"/>
<reference evidence="6 7" key="1">
    <citation type="submission" date="2016-01" db="EMBL/GenBank/DDBJ databases">
        <title>The draft genome sequence of Aquimarina sp. RZW4-3-2.</title>
        <authorList>
            <person name="Wang Y."/>
        </authorList>
    </citation>
    <scope>NUCLEOTIDE SEQUENCE [LARGE SCALE GENOMIC DNA]</scope>
    <source>
        <strain evidence="6 7">RZW4-3-2</strain>
    </source>
</reference>
<dbReference type="RefSeq" id="WP_066307937.1">
    <property type="nucleotide sequence ID" value="NZ_LQRT01000001.1"/>
</dbReference>
<dbReference type="GO" id="GO:0016020">
    <property type="term" value="C:membrane"/>
    <property type="evidence" value="ECO:0007669"/>
    <property type="project" value="UniProtKB-SubCell"/>
</dbReference>
<dbReference type="OrthoDB" id="9804152at2"/>
<dbReference type="InterPro" id="IPR023353">
    <property type="entry name" value="LemA-like_dom_sf"/>
</dbReference>
<evidence type="ECO:0000256" key="5">
    <source>
        <dbReference type="ARBA" id="ARBA00023136"/>
    </source>
</evidence>
<keyword evidence="4" id="KW-1133">Transmembrane helix</keyword>
<keyword evidence="7" id="KW-1185">Reference proteome</keyword>
<keyword evidence="3" id="KW-0812">Transmembrane</keyword>